<organism evidence="3 4">
    <name type="scientific">Ciona intestinalis</name>
    <name type="common">Transparent sea squirt</name>
    <name type="synonym">Ascidia intestinalis</name>
    <dbReference type="NCBI Taxonomy" id="7719"/>
    <lineage>
        <taxon>Eukaryota</taxon>
        <taxon>Metazoa</taxon>
        <taxon>Chordata</taxon>
        <taxon>Tunicata</taxon>
        <taxon>Ascidiacea</taxon>
        <taxon>Phlebobranchia</taxon>
        <taxon>Cionidae</taxon>
        <taxon>Ciona</taxon>
    </lineage>
</organism>
<sequence length="174" mass="18426">VCAVASQYASFQQYQLLNGLVQPPSSQGVNPLSNSPPTSGSSGPVLNGLGSTGFNPLQLLNSGRPQGVGTIPTSINGGNCKVDCEDKSPICYRFKSDCLSVVGIVYIRNLCPRTCSVCTPCSPTYRPCMPEGCVDQLGCLLMAKDCQHPQKGWWARRTCPATCQVCTPCLAPPP</sequence>
<feature type="compositionally biased region" description="Low complexity" evidence="1">
    <location>
        <begin position="30"/>
        <end position="44"/>
    </location>
</feature>
<name>F6USF1_CIOIN</name>
<dbReference type="GeneTree" id="ENSGT00510000054672"/>
<keyword evidence="4" id="KW-1185">Reference proteome</keyword>
<proteinExistence type="predicted"/>
<dbReference type="SMART" id="SM00254">
    <property type="entry name" value="ShKT"/>
    <property type="match status" value="2"/>
</dbReference>
<dbReference type="Proteomes" id="UP000008144">
    <property type="component" value="Chromosome 1"/>
</dbReference>
<feature type="domain" description="ShKT" evidence="2">
    <location>
        <begin position="132"/>
        <end position="167"/>
    </location>
</feature>
<dbReference type="Pfam" id="PF01549">
    <property type="entry name" value="ShK"/>
    <property type="match status" value="2"/>
</dbReference>
<protein>
    <recommendedName>
        <fullName evidence="2">ShKT domain-containing protein</fullName>
    </recommendedName>
</protein>
<feature type="domain" description="ShKT" evidence="2">
    <location>
        <begin position="83"/>
        <end position="119"/>
    </location>
</feature>
<dbReference type="InParanoid" id="F6USF1"/>
<evidence type="ECO:0000313" key="3">
    <source>
        <dbReference type="Ensembl" id="ENSCINP00000023506.1"/>
    </source>
</evidence>
<dbReference type="EMBL" id="EAAA01000317">
    <property type="status" value="NOT_ANNOTATED_CDS"/>
    <property type="molecule type" value="Genomic_DNA"/>
</dbReference>
<reference evidence="3" key="2">
    <citation type="journal article" date="2008" name="Genome Biol.">
        <title>Improved genome assembly and evidence-based global gene model set for the chordate Ciona intestinalis: new insight into intron and operon populations.</title>
        <authorList>
            <person name="Satou Y."/>
            <person name="Mineta K."/>
            <person name="Ogasawara M."/>
            <person name="Sasakura Y."/>
            <person name="Shoguchi E."/>
            <person name="Ueno K."/>
            <person name="Yamada L."/>
            <person name="Matsumoto J."/>
            <person name="Wasserscheid J."/>
            <person name="Dewar K."/>
            <person name="Wiley G.B."/>
            <person name="Macmil S.L."/>
            <person name="Roe B.A."/>
            <person name="Zeller R.W."/>
            <person name="Hastings K.E."/>
            <person name="Lemaire P."/>
            <person name="Lindquist E."/>
            <person name="Endo T."/>
            <person name="Hotta K."/>
            <person name="Inaba K."/>
        </authorList>
    </citation>
    <scope>NUCLEOTIDE SEQUENCE [LARGE SCALE GENOMIC DNA]</scope>
    <source>
        <strain evidence="3">wild type</strain>
    </source>
</reference>
<dbReference type="AlphaFoldDB" id="F6USF1"/>
<evidence type="ECO:0000259" key="2">
    <source>
        <dbReference type="SMART" id="SM00254"/>
    </source>
</evidence>
<dbReference type="OMA" id="YIRNLCP"/>
<dbReference type="InterPro" id="IPR003582">
    <property type="entry name" value="ShKT_dom"/>
</dbReference>
<accession>F6USF1</accession>
<evidence type="ECO:0000313" key="4">
    <source>
        <dbReference type="Proteomes" id="UP000008144"/>
    </source>
</evidence>
<feature type="region of interest" description="Disordered" evidence="1">
    <location>
        <begin position="25"/>
        <end position="45"/>
    </location>
</feature>
<dbReference type="HOGENOM" id="CLU_131852_0_0_1"/>
<evidence type="ECO:0000256" key="1">
    <source>
        <dbReference type="SAM" id="MobiDB-lite"/>
    </source>
</evidence>
<reference evidence="3" key="4">
    <citation type="submission" date="2025-09" db="UniProtKB">
        <authorList>
            <consortium name="Ensembl"/>
        </authorList>
    </citation>
    <scope>IDENTIFICATION</scope>
</reference>
<reference evidence="3" key="3">
    <citation type="submission" date="2025-08" db="UniProtKB">
        <authorList>
            <consortium name="Ensembl"/>
        </authorList>
    </citation>
    <scope>IDENTIFICATION</scope>
</reference>
<reference evidence="4" key="1">
    <citation type="journal article" date="2002" name="Science">
        <title>The draft genome of Ciona intestinalis: insights into chordate and vertebrate origins.</title>
        <authorList>
            <person name="Dehal P."/>
            <person name="Satou Y."/>
            <person name="Campbell R.K."/>
            <person name="Chapman J."/>
            <person name="Degnan B."/>
            <person name="De Tomaso A."/>
            <person name="Davidson B."/>
            <person name="Di Gregorio A."/>
            <person name="Gelpke M."/>
            <person name="Goodstein D.M."/>
            <person name="Harafuji N."/>
            <person name="Hastings K.E."/>
            <person name="Ho I."/>
            <person name="Hotta K."/>
            <person name="Huang W."/>
            <person name="Kawashima T."/>
            <person name="Lemaire P."/>
            <person name="Martinez D."/>
            <person name="Meinertzhagen I.A."/>
            <person name="Necula S."/>
            <person name="Nonaka M."/>
            <person name="Putnam N."/>
            <person name="Rash S."/>
            <person name="Saiga H."/>
            <person name="Satake M."/>
            <person name="Terry A."/>
            <person name="Yamada L."/>
            <person name="Wang H.G."/>
            <person name="Awazu S."/>
            <person name="Azumi K."/>
            <person name="Boore J."/>
            <person name="Branno M."/>
            <person name="Chin-Bow S."/>
            <person name="DeSantis R."/>
            <person name="Doyle S."/>
            <person name="Francino P."/>
            <person name="Keys D.N."/>
            <person name="Haga S."/>
            <person name="Hayashi H."/>
            <person name="Hino K."/>
            <person name="Imai K.S."/>
            <person name="Inaba K."/>
            <person name="Kano S."/>
            <person name="Kobayashi K."/>
            <person name="Kobayashi M."/>
            <person name="Lee B.I."/>
            <person name="Makabe K.W."/>
            <person name="Manohar C."/>
            <person name="Matassi G."/>
            <person name="Medina M."/>
            <person name="Mochizuki Y."/>
            <person name="Mount S."/>
            <person name="Morishita T."/>
            <person name="Miura S."/>
            <person name="Nakayama A."/>
            <person name="Nishizaka S."/>
            <person name="Nomoto H."/>
            <person name="Ohta F."/>
            <person name="Oishi K."/>
            <person name="Rigoutsos I."/>
            <person name="Sano M."/>
            <person name="Sasaki A."/>
            <person name="Sasakura Y."/>
            <person name="Shoguchi E."/>
            <person name="Shin-i T."/>
            <person name="Spagnuolo A."/>
            <person name="Stainier D."/>
            <person name="Suzuki M.M."/>
            <person name="Tassy O."/>
            <person name="Takatori N."/>
            <person name="Tokuoka M."/>
            <person name="Yagi K."/>
            <person name="Yoshizaki F."/>
            <person name="Wada S."/>
            <person name="Zhang C."/>
            <person name="Hyatt P.D."/>
            <person name="Larimer F."/>
            <person name="Detter C."/>
            <person name="Doggett N."/>
            <person name="Glavina T."/>
            <person name="Hawkins T."/>
            <person name="Richardson P."/>
            <person name="Lucas S."/>
            <person name="Kohara Y."/>
            <person name="Levine M."/>
            <person name="Satoh N."/>
            <person name="Rokhsar D.S."/>
        </authorList>
    </citation>
    <scope>NUCLEOTIDE SEQUENCE [LARGE SCALE GENOMIC DNA]</scope>
</reference>
<dbReference type="Ensembl" id="ENSCINT00000023752.1">
    <property type="protein sequence ID" value="ENSCINP00000023506.1"/>
    <property type="gene ID" value="ENSCING00000012646.1"/>
</dbReference>